<name>Q48AF4_COLP3</name>
<proteinExistence type="predicted"/>
<evidence type="ECO:0000313" key="2">
    <source>
        <dbReference type="EMBL" id="AAZ24722.1"/>
    </source>
</evidence>
<dbReference type="RefSeq" id="WP_011041066.1">
    <property type="nucleotide sequence ID" value="NC_003910.7"/>
</dbReference>
<protein>
    <submittedName>
        <fullName evidence="2">Uncharacterized protein</fullName>
    </submittedName>
</protein>
<sequence>MKSDSKNERTLLPFVVLTGVVVAPIIFIAGIIFGTELNASIVLTSDSLSSWVAAIATVSIAVLTFILAKETWHLRNAQIEQLNEIKKESMRPNVVVNVQPSMVSISFWDVVIQNLGKGIAQNVNFEFKNIDGTVATDENNHLITIFSKLSLFENGCSSLGLGQSIKSFLFGFGDLKRDVGDADLFEQKIRLIIKFEDAEGNPYINSLDIDFNDYKGVSTLGGATDPTYSIFKELENIRKLFEPVFKTGFKRLKIDSFNSKDREQEVENRRLQEQEFLKQQEKLQSTANK</sequence>
<evidence type="ECO:0000313" key="3">
    <source>
        <dbReference type="Proteomes" id="UP000000547"/>
    </source>
</evidence>
<feature type="transmembrane region" description="Helical" evidence="1">
    <location>
        <begin position="12"/>
        <end position="33"/>
    </location>
</feature>
<dbReference type="EMBL" id="CP000083">
    <property type="protein sequence ID" value="AAZ24722.1"/>
    <property type="molecule type" value="Genomic_DNA"/>
</dbReference>
<keyword evidence="1" id="KW-0812">Transmembrane</keyword>
<accession>Q48AF4</accession>
<dbReference type="AlphaFoldDB" id="Q48AF4"/>
<dbReference type="HOGENOM" id="CLU_1015013_0_0_6"/>
<organism evidence="2 3">
    <name type="scientific">Colwellia psychrerythraea (strain 34H / ATCC BAA-681)</name>
    <name type="common">Vibrio psychroerythus</name>
    <dbReference type="NCBI Taxonomy" id="167879"/>
    <lineage>
        <taxon>Bacteria</taxon>
        <taxon>Pseudomonadati</taxon>
        <taxon>Pseudomonadota</taxon>
        <taxon>Gammaproteobacteria</taxon>
        <taxon>Alteromonadales</taxon>
        <taxon>Colwelliaceae</taxon>
        <taxon>Colwellia</taxon>
    </lineage>
</organism>
<gene>
    <name evidence="2" type="ordered locus">CPS_0191</name>
</gene>
<keyword evidence="1" id="KW-0472">Membrane</keyword>
<reference evidence="2" key="1">
    <citation type="journal article" date="2005" name="Proc. Natl. Acad. Sci. U.S.A.">
        <title>The psychrophilic lifestyle as revealed by the genome sequence of Colwellia psychrerythraea 34H through genomic and proteomic analyses.</title>
        <authorList>
            <person name="Methe B.A."/>
            <person name="Nelson K.E."/>
            <person name="Deming J.W."/>
            <person name="Momen B."/>
            <person name="Melamud E."/>
            <person name="Zhang X."/>
            <person name="Moult J."/>
            <person name="Madupu R."/>
            <person name="Nelson W.C."/>
            <person name="Dodson R.J."/>
            <person name="Brinkac L.M."/>
            <person name="Daugherty S.C."/>
            <person name="Durkin A.S."/>
            <person name="DeBoy R.T."/>
            <person name="Kolonay J.F."/>
            <person name="Sullivan S.A."/>
            <person name="Zhou L."/>
            <person name="Davidsen T.M."/>
            <person name="Wu M."/>
            <person name="Huston A.L."/>
            <person name="Lewis M."/>
            <person name="Weaver B."/>
            <person name="Weidman J.F."/>
            <person name="Khouri H."/>
            <person name="Utterback T.R."/>
            <person name="Feldblyum T.V."/>
            <person name="Fraser C.M."/>
        </authorList>
    </citation>
    <scope>NUCLEOTIDE SEQUENCE [LARGE SCALE GENOMIC DNA]</scope>
    <source>
        <strain evidence="2">34H</strain>
    </source>
</reference>
<dbReference type="Proteomes" id="UP000000547">
    <property type="component" value="Chromosome"/>
</dbReference>
<dbReference type="KEGG" id="cps:CPS_0191"/>
<evidence type="ECO:0000256" key="1">
    <source>
        <dbReference type="SAM" id="Phobius"/>
    </source>
</evidence>
<feature type="transmembrane region" description="Helical" evidence="1">
    <location>
        <begin position="48"/>
        <end position="68"/>
    </location>
</feature>
<keyword evidence="1" id="KW-1133">Transmembrane helix</keyword>